<feature type="transmembrane region" description="Helical" evidence="1">
    <location>
        <begin position="76"/>
        <end position="109"/>
    </location>
</feature>
<evidence type="ECO:0000256" key="1">
    <source>
        <dbReference type="SAM" id="Phobius"/>
    </source>
</evidence>
<feature type="transmembrane region" description="Helical" evidence="1">
    <location>
        <begin position="121"/>
        <end position="142"/>
    </location>
</feature>
<dbReference type="Proteomes" id="UP000245048">
    <property type="component" value="Unassembled WGS sequence"/>
</dbReference>
<dbReference type="EMBL" id="PDOA01000009">
    <property type="protein sequence ID" value="PWC28113.1"/>
    <property type="molecule type" value="Genomic_DNA"/>
</dbReference>
<sequence>MKATRDFEDIIGGALMIAGGTWFALYSLNYNMGTLRRMGPAYFPLSIGVLVVAFGLIILVPALFRAGTLPRPEWRPFLAICIAVLGFALLVDRFGLIPAVLLLTALAAFAERNPSLRLTLVLAASLAAIAVLVFTMGLGIPIPAYRWSL</sequence>
<dbReference type="InterPro" id="IPR009936">
    <property type="entry name" value="DUF1468"/>
</dbReference>
<evidence type="ECO:0000313" key="4">
    <source>
        <dbReference type="Proteomes" id="UP000245048"/>
    </source>
</evidence>
<keyword evidence="1" id="KW-0472">Membrane</keyword>
<organism evidence="3 4">
    <name type="scientific">Teichococcus aestuarii</name>
    <dbReference type="NCBI Taxonomy" id="568898"/>
    <lineage>
        <taxon>Bacteria</taxon>
        <taxon>Pseudomonadati</taxon>
        <taxon>Pseudomonadota</taxon>
        <taxon>Alphaproteobacteria</taxon>
        <taxon>Acetobacterales</taxon>
        <taxon>Roseomonadaceae</taxon>
        <taxon>Roseomonas</taxon>
    </lineage>
</organism>
<dbReference type="Pfam" id="PF07331">
    <property type="entry name" value="TctB"/>
    <property type="match status" value="1"/>
</dbReference>
<keyword evidence="1" id="KW-1133">Transmembrane helix</keyword>
<comment type="caution">
    <text evidence="3">The sequence shown here is derived from an EMBL/GenBank/DDBJ whole genome shotgun (WGS) entry which is preliminary data.</text>
</comment>
<proteinExistence type="predicted"/>
<accession>A0A2U1V2K2</accession>
<feature type="domain" description="DUF1468" evidence="2">
    <location>
        <begin position="10"/>
        <end position="143"/>
    </location>
</feature>
<keyword evidence="1" id="KW-0812">Transmembrane</keyword>
<protein>
    <recommendedName>
        <fullName evidence="2">DUF1468 domain-containing protein</fullName>
    </recommendedName>
</protein>
<gene>
    <name evidence="3" type="ORF">CR165_14300</name>
</gene>
<dbReference type="OrthoDB" id="5186924at2"/>
<feature type="transmembrane region" description="Helical" evidence="1">
    <location>
        <begin position="42"/>
        <end position="64"/>
    </location>
</feature>
<name>A0A2U1V2K2_9PROT</name>
<evidence type="ECO:0000313" key="3">
    <source>
        <dbReference type="EMBL" id="PWC28113.1"/>
    </source>
</evidence>
<evidence type="ECO:0000259" key="2">
    <source>
        <dbReference type="Pfam" id="PF07331"/>
    </source>
</evidence>
<dbReference type="AlphaFoldDB" id="A0A2U1V2K2"/>
<feature type="transmembrane region" description="Helical" evidence="1">
    <location>
        <begin position="12"/>
        <end position="30"/>
    </location>
</feature>
<dbReference type="RefSeq" id="WP_109517680.1">
    <property type="nucleotide sequence ID" value="NZ_PDOA01000009.1"/>
</dbReference>
<reference evidence="4" key="1">
    <citation type="submission" date="2017-10" db="EMBL/GenBank/DDBJ databases">
        <authorList>
            <person name="Toshchakov S.V."/>
            <person name="Goeva M.A."/>
        </authorList>
    </citation>
    <scope>NUCLEOTIDE SEQUENCE [LARGE SCALE GENOMIC DNA]</scope>
    <source>
        <strain evidence="4">JR1/69-1-13</strain>
    </source>
</reference>
<keyword evidence="4" id="KW-1185">Reference proteome</keyword>